<dbReference type="EMBL" id="CP036526">
    <property type="protein sequence ID" value="QDT11580.1"/>
    <property type="molecule type" value="Genomic_DNA"/>
</dbReference>
<evidence type="ECO:0000313" key="5">
    <source>
        <dbReference type="Proteomes" id="UP000319817"/>
    </source>
</evidence>
<dbReference type="InterPro" id="IPR036188">
    <property type="entry name" value="FAD/NAD-bd_sf"/>
</dbReference>
<keyword evidence="5" id="KW-1185">Reference proteome</keyword>
<gene>
    <name evidence="4" type="ORF">K239x_35800</name>
</gene>
<evidence type="ECO:0000256" key="1">
    <source>
        <dbReference type="ARBA" id="ARBA00023002"/>
    </source>
</evidence>
<dbReference type="InterPro" id="IPR006905">
    <property type="entry name" value="Flavin_halogenase"/>
</dbReference>
<dbReference type="PANTHER" id="PTHR43747">
    <property type="entry name" value="FAD-BINDING PROTEIN"/>
    <property type="match status" value="1"/>
</dbReference>
<dbReference type="RefSeq" id="WP_419189065.1">
    <property type="nucleotide sequence ID" value="NZ_CP036526.1"/>
</dbReference>
<keyword evidence="2" id="KW-0503">Monooxygenase</keyword>
<sequence length="482" mass="52668">MPNASSQSRYDIAIIGAGFSGSILAHIMAQHGRSVALIDAVEHPRFAIGESSIPIADKLLQRLADKHGIDPFAQLSTYGSWQENHSELACGLKRGTSYYAHTPMQPYDLSTRNSLLVAASENDQVSDTHWFRSEVDEFLFDQAAAAGVTPLSNHRVTSIEPDDWITIMLNDQGTIQSRIAIDASGPSSVMARLLGATNLIDKIHTHTRSTFAHFTGVGSWSKRFGRSNDPFDGDDAAQHHLIQSGWIWMLRFNNGITSVGTTTCGSGQPMLPPQGEYPLIDQMFADAEQVEPDSARGPITTPRLQRFYDPIAAPNCWMLPTAAVAIDPLHSTGIAHALAGIDRLADLLLSQTDEGESNGAQAIAAEKYAHHVRQESLFLDKLVGAAYGAINDFPRFTQACLVYFVAAIACEEQYQRGDTPSQLFNSDDASFRDSIQKCVGLIASNARTSEIADPIRELMAPYNHAGLFDPSVNNRYRYTATK</sequence>
<accession>A0A517NWS2</accession>
<name>A0A517NWS2_9BACT</name>
<organism evidence="4 5">
    <name type="scientific">Stieleria marina</name>
    <dbReference type="NCBI Taxonomy" id="1930275"/>
    <lineage>
        <taxon>Bacteria</taxon>
        <taxon>Pseudomonadati</taxon>
        <taxon>Planctomycetota</taxon>
        <taxon>Planctomycetia</taxon>
        <taxon>Pirellulales</taxon>
        <taxon>Pirellulaceae</taxon>
        <taxon>Stieleria</taxon>
    </lineage>
</organism>
<dbReference type="GO" id="GO:0004497">
    <property type="term" value="F:monooxygenase activity"/>
    <property type="evidence" value="ECO:0007669"/>
    <property type="project" value="UniProtKB-KW"/>
</dbReference>
<dbReference type="PANTHER" id="PTHR43747:SF5">
    <property type="entry name" value="FAD-BINDING DOMAIN-CONTAINING PROTEIN"/>
    <property type="match status" value="1"/>
</dbReference>
<reference evidence="4 5" key="1">
    <citation type="submission" date="2019-02" db="EMBL/GenBank/DDBJ databases">
        <title>Deep-cultivation of Planctomycetes and their phenomic and genomic characterization uncovers novel biology.</title>
        <authorList>
            <person name="Wiegand S."/>
            <person name="Jogler M."/>
            <person name="Boedeker C."/>
            <person name="Pinto D."/>
            <person name="Vollmers J."/>
            <person name="Rivas-Marin E."/>
            <person name="Kohn T."/>
            <person name="Peeters S.H."/>
            <person name="Heuer A."/>
            <person name="Rast P."/>
            <person name="Oberbeckmann S."/>
            <person name="Bunk B."/>
            <person name="Jeske O."/>
            <person name="Meyerdierks A."/>
            <person name="Storesund J.E."/>
            <person name="Kallscheuer N."/>
            <person name="Luecker S."/>
            <person name="Lage O.M."/>
            <person name="Pohl T."/>
            <person name="Merkel B.J."/>
            <person name="Hornburger P."/>
            <person name="Mueller R.-W."/>
            <person name="Bruemmer F."/>
            <person name="Labrenz M."/>
            <person name="Spormann A.M."/>
            <person name="Op den Camp H."/>
            <person name="Overmann J."/>
            <person name="Amann R."/>
            <person name="Jetten M.S.M."/>
            <person name="Mascher T."/>
            <person name="Medema M.H."/>
            <person name="Devos D.P."/>
            <person name="Kaster A.-K."/>
            <person name="Ovreas L."/>
            <person name="Rohde M."/>
            <person name="Galperin M.Y."/>
            <person name="Jogler C."/>
        </authorList>
    </citation>
    <scope>NUCLEOTIDE SEQUENCE [LARGE SCALE GENOMIC DNA]</scope>
    <source>
        <strain evidence="4 5">K23_9</strain>
    </source>
</reference>
<keyword evidence="3" id="KW-1133">Transmembrane helix</keyword>
<dbReference type="Gene3D" id="3.50.50.60">
    <property type="entry name" value="FAD/NAD(P)-binding domain"/>
    <property type="match status" value="1"/>
</dbReference>
<dbReference type="SUPFAM" id="SSF51905">
    <property type="entry name" value="FAD/NAD(P)-binding domain"/>
    <property type="match status" value="1"/>
</dbReference>
<dbReference type="Proteomes" id="UP000319817">
    <property type="component" value="Chromosome"/>
</dbReference>
<dbReference type="AlphaFoldDB" id="A0A517NWS2"/>
<keyword evidence="3" id="KW-0472">Membrane</keyword>
<evidence type="ECO:0000256" key="2">
    <source>
        <dbReference type="ARBA" id="ARBA00023033"/>
    </source>
</evidence>
<evidence type="ECO:0008006" key="6">
    <source>
        <dbReference type="Google" id="ProtNLM"/>
    </source>
</evidence>
<protein>
    <recommendedName>
        <fullName evidence="6">Tryptophan halogenase</fullName>
    </recommendedName>
</protein>
<proteinExistence type="predicted"/>
<keyword evidence="1" id="KW-0560">Oxidoreductase</keyword>
<feature type="transmembrane region" description="Helical" evidence="3">
    <location>
        <begin position="12"/>
        <end position="29"/>
    </location>
</feature>
<evidence type="ECO:0000256" key="3">
    <source>
        <dbReference type="SAM" id="Phobius"/>
    </source>
</evidence>
<dbReference type="InterPro" id="IPR050816">
    <property type="entry name" value="Flavin-dep_Halogenase_NPB"/>
</dbReference>
<dbReference type="Pfam" id="PF04820">
    <property type="entry name" value="Trp_halogenase"/>
    <property type="match status" value="1"/>
</dbReference>
<keyword evidence="3" id="KW-0812">Transmembrane</keyword>
<dbReference type="Pfam" id="PF13450">
    <property type="entry name" value="NAD_binding_8"/>
    <property type="match status" value="1"/>
</dbReference>
<evidence type="ECO:0000313" key="4">
    <source>
        <dbReference type="EMBL" id="QDT11580.1"/>
    </source>
</evidence>